<evidence type="ECO:0000256" key="1">
    <source>
        <dbReference type="SAM" id="MobiDB-lite"/>
    </source>
</evidence>
<keyword evidence="4" id="KW-1185">Reference proteome</keyword>
<protein>
    <recommendedName>
        <fullName evidence="2">Sperm-associated microtubule inner protein 5 domain-containing protein</fullName>
    </recommendedName>
</protein>
<dbReference type="KEGG" id="shr:100920240"/>
<dbReference type="PANTHER" id="PTHR47301:SF1">
    <property type="entry name" value="CHROMOSOME 10 OPEN READING FRAME 82"/>
    <property type="match status" value="1"/>
</dbReference>
<accession>A0A7N4PCP1</accession>
<dbReference type="InterPro" id="IPR055215">
    <property type="entry name" value="SPMIP5_dom"/>
</dbReference>
<dbReference type="Pfam" id="PF22573">
    <property type="entry name" value="SPMIP5"/>
    <property type="match status" value="1"/>
</dbReference>
<name>A0A7N4PCP1_SARHA</name>
<dbReference type="PANTHER" id="PTHR47301">
    <property type="entry name" value="HYPOTHETICAL PROTEIN LOC681006"/>
    <property type="match status" value="1"/>
</dbReference>
<dbReference type="Ensembl" id="ENSSHAT00000021121.2">
    <property type="protein sequence ID" value="ENSSHAP00000036481.1"/>
    <property type="gene ID" value="ENSSHAG00000017768.2"/>
</dbReference>
<gene>
    <name evidence="3" type="primary">SPMIP5</name>
</gene>
<dbReference type="GeneID" id="100920240"/>
<proteinExistence type="predicted"/>
<dbReference type="InParanoid" id="A0A7N4PCP1"/>
<feature type="compositionally biased region" description="Basic and acidic residues" evidence="1">
    <location>
        <begin position="185"/>
        <end position="212"/>
    </location>
</feature>
<feature type="domain" description="Sperm-associated microtubule inner protein 5" evidence="2">
    <location>
        <begin position="102"/>
        <end position="163"/>
    </location>
</feature>
<dbReference type="InterPro" id="IPR043246">
    <property type="entry name" value="SPMIP5"/>
</dbReference>
<evidence type="ECO:0000259" key="2">
    <source>
        <dbReference type="Pfam" id="PF22573"/>
    </source>
</evidence>
<reference evidence="3" key="2">
    <citation type="submission" date="2025-08" db="UniProtKB">
        <authorList>
            <consortium name="Ensembl"/>
        </authorList>
    </citation>
    <scope>IDENTIFICATION</scope>
</reference>
<organism evidence="3 4">
    <name type="scientific">Sarcophilus harrisii</name>
    <name type="common">Tasmanian devil</name>
    <name type="synonym">Sarcophilus laniarius</name>
    <dbReference type="NCBI Taxonomy" id="9305"/>
    <lineage>
        <taxon>Eukaryota</taxon>
        <taxon>Metazoa</taxon>
        <taxon>Chordata</taxon>
        <taxon>Craniata</taxon>
        <taxon>Vertebrata</taxon>
        <taxon>Euteleostomi</taxon>
        <taxon>Mammalia</taxon>
        <taxon>Metatheria</taxon>
        <taxon>Dasyuromorphia</taxon>
        <taxon>Dasyuridae</taxon>
        <taxon>Sarcophilus</taxon>
    </lineage>
</organism>
<dbReference type="Proteomes" id="UP000007648">
    <property type="component" value="Unassembled WGS sequence"/>
</dbReference>
<evidence type="ECO:0000313" key="4">
    <source>
        <dbReference type="Proteomes" id="UP000007648"/>
    </source>
</evidence>
<dbReference type="GeneTree" id="ENSGT00390000017460"/>
<dbReference type="OrthoDB" id="2019884at2759"/>
<sequence length="235" mass="27429">MESSENIENLEPSPVFMRNLPITPGYGGYVPVRLTRMGVSFNRDTSYCVKTFRNTTQRYKNQLDALRYHAATADQLKEICPKEPLLRMIHDYYARHHPTCIEADHEKKPLHEPPIPGWAGHLPRARVTELGCAVRYHVMAKQCYEDFLNMRETCKRGPFKRYQRLLEKDESLKASRELPQFSQENKPKYPYEESARTPNESHRTSPNHDHSTHYHGPNRPKKYLEPLTYKDSSGG</sequence>
<reference evidence="3" key="3">
    <citation type="submission" date="2025-09" db="UniProtKB">
        <authorList>
            <consortium name="Ensembl"/>
        </authorList>
    </citation>
    <scope>IDENTIFICATION</scope>
</reference>
<dbReference type="CTD" id="143379"/>
<feature type="region of interest" description="Disordered" evidence="1">
    <location>
        <begin position="173"/>
        <end position="235"/>
    </location>
</feature>
<reference evidence="3 4" key="1">
    <citation type="journal article" date="2011" name="Proc. Natl. Acad. Sci. U.S.A.">
        <title>Genetic diversity and population structure of the endangered marsupial Sarcophilus harrisii (Tasmanian devil).</title>
        <authorList>
            <person name="Miller W."/>
            <person name="Hayes V.M."/>
            <person name="Ratan A."/>
            <person name="Petersen D.C."/>
            <person name="Wittekindt N.E."/>
            <person name="Miller J."/>
            <person name="Walenz B."/>
            <person name="Knight J."/>
            <person name="Qi J."/>
            <person name="Zhao F."/>
            <person name="Wang Q."/>
            <person name="Bedoya-Reina O.C."/>
            <person name="Katiyar N."/>
            <person name="Tomsho L.P."/>
            <person name="Kasson L.M."/>
            <person name="Hardie R.A."/>
            <person name="Woodbridge P."/>
            <person name="Tindall E.A."/>
            <person name="Bertelsen M.F."/>
            <person name="Dixon D."/>
            <person name="Pyecroft S."/>
            <person name="Helgen K.M."/>
            <person name="Lesk A.M."/>
            <person name="Pringle T.H."/>
            <person name="Patterson N."/>
            <person name="Zhang Y."/>
            <person name="Kreiss A."/>
            <person name="Woods G.M."/>
            <person name="Jones M.E."/>
            <person name="Schuster S.C."/>
        </authorList>
    </citation>
    <scope>NUCLEOTIDE SEQUENCE [LARGE SCALE GENOMIC DNA]</scope>
</reference>
<evidence type="ECO:0000313" key="3">
    <source>
        <dbReference type="Ensembl" id="ENSSHAP00000036481.1"/>
    </source>
</evidence>
<dbReference type="AlphaFoldDB" id="A0A7N4PCP1"/>